<protein>
    <submittedName>
        <fullName evidence="1">Uncharacterized protein</fullName>
    </submittedName>
</protein>
<dbReference type="EMBL" id="KN398965">
    <property type="protein sequence ID" value="KHG13133.1"/>
    <property type="molecule type" value="Genomic_DNA"/>
</dbReference>
<evidence type="ECO:0000313" key="1">
    <source>
        <dbReference type="EMBL" id="KHG13133.1"/>
    </source>
</evidence>
<keyword evidence="2" id="KW-1185">Reference proteome</keyword>
<proteinExistence type="predicted"/>
<name>A0A0B0NEX5_GOSAR</name>
<reference evidence="2" key="1">
    <citation type="submission" date="2014-09" db="EMBL/GenBank/DDBJ databases">
        <authorList>
            <person name="Mudge J."/>
            <person name="Ramaraj T."/>
            <person name="Lindquist I.E."/>
            <person name="Bharti A.K."/>
            <person name="Sundararajan A."/>
            <person name="Cameron C.T."/>
            <person name="Woodward J.E."/>
            <person name="May G.D."/>
            <person name="Brubaker C."/>
            <person name="Broadhvest J."/>
            <person name="Wilkins T.A."/>
        </authorList>
    </citation>
    <scope>NUCLEOTIDE SEQUENCE</scope>
    <source>
        <strain evidence="2">cv. AKA8401</strain>
    </source>
</reference>
<organism evidence="1 2">
    <name type="scientific">Gossypium arboreum</name>
    <name type="common">Tree cotton</name>
    <name type="synonym">Gossypium nanking</name>
    <dbReference type="NCBI Taxonomy" id="29729"/>
    <lineage>
        <taxon>Eukaryota</taxon>
        <taxon>Viridiplantae</taxon>
        <taxon>Streptophyta</taxon>
        <taxon>Embryophyta</taxon>
        <taxon>Tracheophyta</taxon>
        <taxon>Spermatophyta</taxon>
        <taxon>Magnoliopsida</taxon>
        <taxon>eudicotyledons</taxon>
        <taxon>Gunneridae</taxon>
        <taxon>Pentapetalae</taxon>
        <taxon>rosids</taxon>
        <taxon>malvids</taxon>
        <taxon>Malvales</taxon>
        <taxon>Malvaceae</taxon>
        <taxon>Malvoideae</taxon>
        <taxon>Gossypium</taxon>
    </lineage>
</organism>
<evidence type="ECO:0000313" key="2">
    <source>
        <dbReference type="Proteomes" id="UP000032142"/>
    </source>
</evidence>
<accession>A0A0B0NEX5</accession>
<sequence length="44" mass="5046">MPKSPQKWPFLNRAILGLNRDTPLCPCKSCFDLAKWTRPCDTPV</sequence>
<dbReference type="Proteomes" id="UP000032142">
    <property type="component" value="Unassembled WGS sequence"/>
</dbReference>
<dbReference type="AlphaFoldDB" id="A0A0B0NEX5"/>
<gene>
    <name evidence="1" type="ORF">F383_19980</name>
</gene>